<dbReference type="PANTHER" id="PTHR20973">
    <property type="entry name" value="NON-SMC ELEMENT 1-RELATED"/>
    <property type="match status" value="1"/>
</dbReference>
<protein>
    <recommendedName>
        <fullName evidence="13">Non-structural maintenance of chromosomes element 1 homolog</fullName>
        <ecNumber evidence="13">2.3.2.27</ecNumber>
    </recommendedName>
</protein>
<organism evidence="14">
    <name type="scientific">Melanopsichium pennsylvanicum 4</name>
    <dbReference type="NCBI Taxonomy" id="1398559"/>
    <lineage>
        <taxon>Eukaryota</taxon>
        <taxon>Fungi</taxon>
        <taxon>Dikarya</taxon>
        <taxon>Basidiomycota</taxon>
        <taxon>Ustilaginomycotina</taxon>
        <taxon>Ustilaginomycetes</taxon>
        <taxon>Ustilaginales</taxon>
        <taxon>Ustilaginaceae</taxon>
        <taxon>Melanopsichium</taxon>
    </lineage>
</organism>
<evidence type="ECO:0000256" key="1">
    <source>
        <dbReference type="ARBA" id="ARBA00000900"/>
    </source>
</evidence>
<dbReference type="Gene3D" id="3.90.1150.220">
    <property type="match status" value="1"/>
</dbReference>
<dbReference type="PANTHER" id="PTHR20973:SF0">
    <property type="entry name" value="NON-STRUCTURAL MAINTENANCE OF CHROMOSOMES ELEMENT 1 HOMOLOG"/>
    <property type="match status" value="1"/>
</dbReference>
<dbReference type="AlphaFoldDB" id="A0A077R7S3"/>
<dbReference type="GO" id="GO:0030915">
    <property type="term" value="C:Smc5-Smc6 complex"/>
    <property type="evidence" value="ECO:0007669"/>
    <property type="project" value="UniProtKB-UniRule"/>
</dbReference>
<keyword evidence="11 13" id="KW-0234">DNA repair</keyword>
<evidence type="ECO:0000256" key="8">
    <source>
        <dbReference type="ARBA" id="ARBA00022786"/>
    </source>
</evidence>
<dbReference type="GO" id="GO:0061630">
    <property type="term" value="F:ubiquitin protein ligase activity"/>
    <property type="evidence" value="ECO:0007669"/>
    <property type="project" value="UniProtKB-EC"/>
</dbReference>
<proteinExistence type="inferred from homology"/>
<accession>A0A077R7S3</accession>
<evidence type="ECO:0000256" key="4">
    <source>
        <dbReference type="ARBA" id="ARBA00022679"/>
    </source>
</evidence>
<dbReference type="InterPro" id="IPR011513">
    <property type="entry name" value="Nse1"/>
</dbReference>
<keyword evidence="6 13" id="KW-0227">DNA damage</keyword>
<keyword evidence="4 13" id="KW-0808">Transferase</keyword>
<keyword evidence="7 13" id="KW-0863">Zinc-finger</keyword>
<keyword evidence="5 13" id="KW-0479">Metal-binding</keyword>
<evidence type="ECO:0000256" key="3">
    <source>
        <dbReference type="ARBA" id="ARBA00010258"/>
    </source>
</evidence>
<evidence type="ECO:0000256" key="2">
    <source>
        <dbReference type="ARBA" id="ARBA00004123"/>
    </source>
</evidence>
<evidence type="ECO:0000256" key="11">
    <source>
        <dbReference type="ARBA" id="ARBA00023204"/>
    </source>
</evidence>
<comment type="catalytic activity">
    <reaction evidence="1 13">
        <text>S-ubiquitinyl-[E2 ubiquitin-conjugating enzyme]-L-cysteine + [acceptor protein]-L-lysine = [E2 ubiquitin-conjugating enzyme]-L-cysteine + N(6)-ubiquitinyl-[acceptor protein]-L-lysine.</text>
        <dbReference type="EC" id="2.3.2.27"/>
    </reaction>
</comment>
<dbReference type="Pfam" id="PF07574">
    <property type="entry name" value="SMC_Nse1"/>
    <property type="match status" value="1"/>
</dbReference>
<evidence type="ECO:0000256" key="7">
    <source>
        <dbReference type="ARBA" id="ARBA00022771"/>
    </source>
</evidence>
<evidence type="ECO:0000256" key="6">
    <source>
        <dbReference type="ARBA" id="ARBA00022763"/>
    </source>
</evidence>
<keyword evidence="10 13" id="KW-0233">DNA recombination</keyword>
<reference evidence="14" key="1">
    <citation type="journal article" date="2014" name="Genome Biol. Evol.">
        <title>Gene Loss Rather Than Gene Gain Is Associated with a Host Jump from Monocots to Dicots in the Smut Fungus Melanopsichium pennsylvanicum.</title>
        <authorList>
            <person name="Sharma R."/>
            <person name="Mishra B."/>
            <person name="Runge F."/>
            <person name="Thines M."/>
        </authorList>
    </citation>
    <scope>NUCLEOTIDE SEQUENCE</scope>
    <source>
        <strain evidence="14">4</strain>
    </source>
</reference>
<comment type="subunit">
    <text evidence="13">Component of the Smc5-Smc6 complex.</text>
</comment>
<evidence type="ECO:0000256" key="9">
    <source>
        <dbReference type="ARBA" id="ARBA00022833"/>
    </source>
</evidence>
<dbReference type="GO" id="GO:0008270">
    <property type="term" value="F:zinc ion binding"/>
    <property type="evidence" value="ECO:0007669"/>
    <property type="project" value="UniProtKB-KW"/>
</dbReference>
<name>A0A077R7S3_9BASI</name>
<sequence length="362" mass="40854">MSERDKQNLARVAWLQSLVSHRIVPSTFAKHLYQKCCAISQTPYDDAAYHLMLDESSIHLSALDLEIRTFRDQSSGQEVLALVNTKHDTFIQGATRYSALEISFIKKLVEEIFKARREAYAIPSLEAVRLGSKLRTHMTRDATEELLKNLVNHRWIDYSEDGIYTLSTRSLLELRNYLQNEFGEEHYHTCTHCKDLVTIGVGCSATSRGCTPVLNLSARAWALALLTLGVTFDESSAESGSVVLEAFNVTLGDARDAERVELRLVDNQAVSGRLDVDLSSGEIFDDLLGIIVVQNLIEALKIVRAGLDLVIKRNRRPSGCVRDDRGNYEEESRSAHDKLRFDQLGRGTFSKERCVFEKELEQ</sequence>
<evidence type="ECO:0000256" key="13">
    <source>
        <dbReference type="RuleBase" id="RU368018"/>
    </source>
</evidence>
<keyword evidence="9 13" id="KW-0862">Zinc</keyword>
<keyword evidence="12 13" id="KW-0539">Nucleus</keyword>
<comment type="similarity">
    <text evidence="3 13">Belongs to the NSE1 family.</text>
</comment>
<dbReference type="GO" id="GO:0005634">
    <property type="term" value="C:nucleus"/>
    <property type="evidence" value="ECO:0007669"/>
    <property type="project" value="UniProtKB-SubCell"/>
</dbReference>
<evidence type="ECO:0000256" key="5">
    <source>
        <dbReference type="ARBA" id="ARBA00022723"/>
    </source>
</evidence>
<dbReference type="GO" id="GO:0000724">
    <property type="term" value="P:double-strand break repair via homologous recombination"/>
    <property type="evidence" value="ECO:0007669"/>
    <property type="project" value="TreeGrafter"/>
</dbReference>
<keyword evidence="8 13" id="KW-0833">Ubl conjugation pathway</keyword>
<dbReference type="EC" id="2.3.2.27" evidence="13"/>
<dbReference type="InterPro" id="IPR036388">
    <property type="entry name" value="WH-like_DNA-bd_sf"/>
</dbReference>
<dbReference type="EMBL" id="HG529636">
    <property type="protein sequence ID" value="CDI55057.1"/>
    <property type="molecule type" value="Genomic_DNA"/>
</dbReference>
<comment type="subcellular location">
    <subcellularLocation>
        <location evidence="2 13">Nucleus</location>
    </subcellularLocation>
</comment>
<comment type="function">
    <text evidence="13">Acts in a DNA repair pathway for removal of UV-induced DNA damage that is distinct from classical nucleotide excision repair and in repair of ionizing radiation damage. Functions in homologous recombination repair of DNA double strand breaks and in recovery of stalled replication forks.</text>
</comment>
<evidence type="ECO:0000313" key="14">
    <source>
        <dbReference type="EMBL" id="CDI55057.1"/>
    </source>
</evidence>
<dbReference type="Gene3D" id="1.10.10.10">
    <property type="entry name" value="Winged helix-like DNA-binding domain superfamily/Winged helix DNA-binding domain"/>
    <property type="match status" value="1"/>
</dbReference>
<evidence type="ECO:0000256" key="10">
    <source>
        <dbReference type="ARBA" id="ARBA00023172"/>
    </source>
</evidence>
<evidence type="ECO:0000256" key="12">
    <source>
        <dbReference type="ARBA" id="ARBA00023242"/>
    </source>
</evidence>
<dbReference type="FunFam" id="1.10.10.10:FF:000270">
    <property type="entry name" value="Non-structural maintenance of chromosomes element 1 homolog"/>
    <property type="match status" value="1"/>
</dbReference>